<proteinExistence type="predicted"/>
<evidence type="ECO:0000259" key="1">
    <source>
        <dbReference type="Pfam" id="PF25308"/>
    </source>
</evidence>
<dbReference type="EMBL" id="UYYB01031516">
    <property type="protein sequence ID" value="VDM73600.1"/>
    <property type="molecule type" value="Genomic_DNA"/>
</dbReference>
<dbReference type="InterPro" id="IPR057322">
    <property type="entry name" value="Rgr-1_C"/>
</dbReference>
<dbReference type="Proteomes" id="UP000270094">
    <property type="component" value="Unassembled WGS sequence"/>
</dbReference>
<dbReference type="OrthoDB" id="5847946at2759"/>
<gene>
    <name evidence="2" type="ORF">SVUK_LOCUS8598</name>
</gene>
<name>A0A3P7IKX9_STRVU</name>
<sequence>MILERYFEHVVSRLNNELAVFSFINLCRMVANGAISSVAQLMNAQMVTFAIQDPSPSTYWNVSIQLVCLARDQSNASARRYQIGTVYDGNTINVLVLVRISSPYLALSQDNVHFGLPFGNVLTSKIFRIPVNGIIGKKYDFHRVSSANVAGMPASVGYMPGSVGGPVSVGPVGSVGIGHNPGSIANPGSNT</sequence>
<keyword evidence="3" id="KW-1185">Reference proteome</keyword>
<feature type="domain" description="Rgr-1 C-terminal" evidence="1">
    <location>
        <begin position="2"/>
        <end position="48"/>
    </location>
</feature>
<organism evidence="2 3">
    <name type="scientific">Strongylus vulgaris</name>
    <name type="common">Blood worm</name>
    <dbReference type="NCBI Taxonomy" id="40348"/>
    <lineage>
        <taxon>Eukaryota</taxon>
        <taxon>Metazoa</taxon>
        <taxon>Ecdysozoa</taxon>
        <taxon>Nematoda</taxon>
        <taxon>Chromadorea</taxon>
        <taxon>Rhabditida</taxon>
        <taxon>Rhabditina</taxon>
        <taxon>Rhabditomorpha</taxon>
        <taxon>Strongyloidea</taxon>
        <taxon>Strongylidae</taxon>
        <taxon>Strongylus</taxon>
    </lineage>
</organism>
<dbReference type="AlphaFoldDB" id="A0A3P7IKX9"/>
<dbReference type="Pfam" id="PF25308">
    <property type="entry name" value="Rgr-1_C"/>
    <property type="match status" value="1"/>
</dbReference>
<accession>A0A3P7IKX9</accession>
<reference evidence="2 3" key="1">
    <citation type="submission" date="2018-11" db="EMBL/GenBank/DDBJ databases">
        <authorList>
            <consortium name="Pathogen Informatics"/>
        </authorList>
    </citation>
    <scope>NUCLEOTIDE SEQUENCE [LARGE SCALE GENOMIC DNA]</scope>
</reference>
<protein>
    <recommendedName>
        <fullName evidence="1">Rgr-1 C-terminal domain-containing protein</fullName>
    </recommendedName>
</protein>
<evidence type="ECO:0000313" key="3">
    <source>
        <dbReference type="Proteomes" id="UP000270094"/>
    </source>
</evidence>
<evidence type="ECO:0000313" key="2">
    <source>
        <dbReference type="EMBL" id="VDM73600.1"/>
    </source>
</evidence>